<feature type="transmembrane region" description="Helical" evidence="1">
    <location>
        <begin position="66"/>
        <end position="93"/>
    </location>
</feature>
<dbReference type="Proteomes" id="UP001185659">
    <property type="component" value="Unassembled WGS sequence"/>
</dbReference>
<evidence type="ECO:0000313" key="2">
    <source>
        <dbReference type="EMBL" id="MDV6227122.1"/>
    </source>
</evidence>
<proteinExistence type="predicted"/>
<evidence type="ECO:0000256" key="1">
    <source>
        <dbReference type="SAM" id="Phobius"/>
    </source>
</evidence>
<sequence length="164" mass="17536">MMSKLVAISFKDDATAFALRSDLAAMQADYLLALDDIVVVTKDEKGKPKLHQPVSLTGAGALSGGWWGTLIGFLFLAPLAGLVIGAGTGALAGKLTDIGIDDRFMRDVAASLEKDEAMVFVLVRDVTIDKVMDGLSAYRGKGRIHTTSLSRRVEDELRKLIEAA</sequence>
<dbReference type="RefSeq" id="WP_317561487.1">
    <property type="nucleotide sequence ID" value="NZ_JAWLIP010000005.1"/>
</dbReference>
<dbReference type="InterPro" id="IPR009200">
    <property type="entry name" value="DUF1269_membrane"/>
</dbReference>
<keyword evidence="1" id="KW-0812">Transmembrane</keyword>
<dbReference type="Pfam" id="PF06897">
    <property type="entry name" value="DUF1269"/>
    <property type="match status" value="1"/>
</dbReference>
<name>A0ABU4ALJ6_9HYPH</name>
<dbReference type="EMBL" id="JAWLIP010000005">
    <property type="protein sequence ID" value="MDV6227122.1"/>
    <property type="molecule type" value="Genomic_DNA"/>
</dbReference>
<evidence type="ECO:0000313" key="3">
    <source>
        <dbReference type="Proteomes" id="UP001185659"/>
    </source>
</evidence>
<protein>
    <submittedName>
        <fullName evidence="2">DUF1269 domain-containing protein</fullName>
    </submittedName>
</protein>
<accession>A0ABU4ALJ6</accession>
<reference evidence="2 3" key="1">
    <citation type="submission" date="2023-10" db="EMBL/GenBank/DDBJ databases">
        <authorList>
            <person name="Venkata Ramana C."/>
            <person name="Sasikala C."/>
            <person name="Dhurka M."/>
        </authorList>
    </citation>
    <scope>NUCLEOTIDE SEQUENCE [LARGE SCALE GENOMIC DNA]</scope>
    <source>
        <strain evidence="2 3">KCTC 32151</strain>
    </source>
</reference>
<keyword evidence="1" id="KW-1133">Transmembrane helix</keyword>
<keyword evidence="1" id="KW-0472">Membrane</keyword>
<gene>
    <name evidence="2" type="ORF">R2G56_12560</name>
</gene>
<organism evidence="2 3">
    <name type="scientific">Nitratireductor aquimarinus</name>
    <dbReference type="NCBI Taxonomy" id="889300"/>
    <lineage>
        <taxon>Bacteria</taxon>
        <taxon>Pseudomonadati</taxon>
        <taxon>Pseudomonadota</taxon>
        <taxon>Alphaproteobacteria</taxon>
        <taxon>Hyphomicrobiales</taxon>
        <taxon>Phyllobacteriaceae</taxon>
        <taxon>Nitratireductor</taxon>
    </lineage>
</organism>
<comment type="caution">
    <text evidence="2">The sequence shown here is derived from an EMBL/GenBank/DDBJ whole genome shotgun (WGS) entry which is preliminary data.</text>
</comment>
<keyword evidence="3" id="KW-1185">Reference proteome</keyword>